<comment type="caution">
    <text evidence="1">The sequence shown here is derived from an EMBL/GenBank/DDBJ whole genome shotgun (WGS) entry which is preliminary data.</text>
</comment>
<organism evidence="1 2">
    <name type="scientific">Clostridium sporogenes</name>
    <dbReference type="NCBI Taxonomy" id="1509"/>
    <lineage>
        <taxon>Bacteria</taxon>
        <taxon>Bacillati</taxon>
        <taxon>Bacillota</taxon>
        <taxon>Clostridia</taxon>
        <taxon>Eubacteriales</taxon>
        <taxon>Clostridiaceae</taxon>
        <taxon>Clostridium</taxon>
    </lineage>
</organism>
<keyword evidence="2" id="KW-1185">Reference proteome</keyword>
<name>A0ABX4K3H5_CLOSG</name>
<accession>A0ABX4K3H5</accession>
<dbReference type="RefSeq" id="WP_098926989.1">
    <property type="nucleotide sequence ID" value="NZ_CBCRVC010000005.1"/>
</dbReference>
<evidence type="ECO:0000313" key="1">
    <source>
        <dbReference type="EMBL" id="PHG99601.1"/>
    </source>
</evidence>
<sequence length="53" mass="6326">MKKNTIKLSSIDLKTINNKDNINSKKKSKSKNQISLKMLDYMIFKKRTKRSFF</sequence>
<reference evidence="1 2" key="1">
    <citation type="submission" date="2017-09" db="EMBL/GenBank/DDBJ databases">
        <title>FDA dAtabase for Regulatory Grade micrObial Sequences (FDA-ARGOS): Supporting development and validation of Infectious Disease Dx tests.</title>
        <authorList>
            <person name="Kerrigan L."/>
            <person name="Long C."/>
            <person name="Tallon L.J."/>
            <person name="Sadzewicz L."/>
            <person name="Ott S."/>
            <person name="Zhao X."/>
            <person name="Nagaraj S."/>
            <person name="Vavikolanu K."/>
            <person name="Aluvathingal J."/>
            <person name="Nadendla S."/>
            <person name="Sichtig H."/>
        </authorList>
    </citation>
    <scope>NUCLEOTIDE SEQUENCE [LARGE SCALE GENOMIC DNA]</scope>
    <source>
        <strain evidence="1 2">FDAARGOS_423</strain>
    </source>
</reference>
<gene>
    <name evidence="1" type="ORF">CRX47_06925</name>
</gene>
<dbReference type="EMBL" id="PDLH01000007">
    <property type="protein sequence ID" value="PHG99601.1"/>
    <property type="molecule type" value="Genomic_DNA"/>
</dbReference>
<protein>
    <submittedName>
        <fullName evidence="1">Uncharacterized protein</fullName>
    </submittedName>
</protein>
<evidence type="ECO:0000313" key="2">
    <source>
        <dbReference type="Proteomes" id="UP000223854"/>
    </source>
</evidence>
<dbReference type="Proteomes" id="UP000223854">
    <property type="component" value="Unassembled WGS sequence"/>
</dbReference>
<proteinExistence type="predicted"/>